<dbReference type="GO" id="GO:0016020">
    <property type="term" value="C:membrane"/>
    <property type="evidence" value="ECO:0007669"/>
    <property type="project" value="UniProtKB-SubCell"/>
</dbReference>
<gene>
    <name evidence="5" type="ordered locus">HCH_06400</name>
</gene>
<organism evidence="5 6">
    <name type="scientific">Hahella chejuensis (strain KCTC 2396)</name>
    <dbReference type="NCBI Taxonomy" id="349521"/>
    <lineage>
        <taxon>Bacteria</taxon>
        <taxon>Pseudomonadati</taxon>
        <taxon>Pseudomonadota</taxon>
        <taxon>Gammaproteobacteria</taxon>
        <taxon>Oceanospirillales</taxon>
        <taxon>Hahellaceae</taxon>
        <taxon>Hahella</taxon>
    </lineage>
</organism>
<evidence type="ECO:0000256" key="1">
    <source>
        <dbReference type="ARBA" id="ARBA00004141"/>
    </source>
</evidence>
<protein>
    <submittedName>
        <fullName evidence="5">Uncharacterized conserved protein</fullName>
    </submittedName>
</protein>
<dbReference type="EMBL" id="CP000155">
    <property type="protein sequence ID" value="ABC33046.1"/>
    <property type="molecule type" value="Genomic_DNA"/>
</dbReference>
<dbReference type="Pfam" id="PF04193">
    <property type="entry name" value="PQ-loop"/>
    <property type="match status" value="1"/>
</dbReference>
<dbReference type="NCBIfam" id="NF037968">
    <property type="entry name" value="SemiSWEET_2"/>
    <property type="match status" value="1"/>
</dbReference>
<keyword evidence="4" id="KW-0472">Membrane</keyword>
<name>Q2S8H8_HAHCH</name>
<evidence type="ECO:0000313" key="5">
    <source>
        <dbReference type="EMBL" id="ABC33046.1"/>
    </source>
</evidence>
<evidence type="ECO:0000256" key="2">
    <source>
        <dbReference type="ARBA" id="ARBA00022692"/>
    </source>
</evidence>
<evidence type="ECO:0000256" key="3">
    <source>
        <dbReference type="ARBA" id="ARBA00022989"/>
    </source>
</evidence>
<evidence type="ECO:0000256" key="4">
    <source>
        <dbReference type="ARBA" id="ARBA00023136"/>
    </source>
</evidence>
<dbReference type="InterPro" id="IPR047662">
    <property type="entry name" value="SemiSWEET"/>
</dbReference>
<sequence>MLASIIGTLAALFTTLAFLPQVRQTLKTKNTSGISLGMYSIFTLGVFLWLLYGIMMVAWPIIIANTLTLALASTVLALKLKHG</sequence>
<dbReference type="GO" id="GO:0051119">
    <property type="term" value="F:sugar transmembrane transporter activity"/>
    <property type="evidence" value="ECO:0007669"/>
    <property type="project" value="InterPro"/>
</dbReference>
<dbReference type="OrthoDB" id="122062at2"/>
<keyword evidence="2" id="KW-0812">Transmembrane</keyword>
<evidence type="ECO:0000313" key="6">
    <source>
        <dbReference type="Proteomes" id="UP000000238"/>
    </source>
</evidence>
<dbReference type="Proteomes" id="UP000000238">
    <property type="component" value="Chromosome"/>
</dbReference>
<accession>Q2S8H8</accession>
<keyword evidence="6" id="KW-1185">Reference proteome</keyword>
<dbReference type="eggNOG" id="COG4095">
    <property type="taxonomic scope" value="Bacteria"/>
</dbReference>
<reference evidence="5 6" key="1">
    <citation type="journal article" date="2005" name="Nucleic Acids Res.">
        <title>Genomic blueprint of Hahella chejuensis, a marine microbe producing an algicidal agent.</title>
        <authorList>
            <person name="Jeong H."/>
            <person name="Yim J.H."/>
            <person name="Lee C."/>
            <person name="Choi S.-H."/>
            <person name="Park Y.K."/>
            <person name="Yoon S.H."/>
            <person name="Hur C.-G."/>
            <person name="Kang H.-Y."/>
            <person name="Kim D."/>
            <person name="Lee H.H."/>
            <person name="Park K.H."/>
            <person name="Park S.-H."/>
            <person name="Park H.-S."/>
            <person name="Lee H.K."/>
            <person name="Oh T.K."/>
            <person name="Kim J.F."/>
        </authorList>
    </citation>
    <scope>NUCLEOTIDE SEQUENCE [LARGE SCALE GENOMIC DNA]</scope>
    <source>
        <strain evidence="5 6">KCTC 2396</strain>
    </source>
</reference>
<proteinExistence type="predicted"/>
<comment type="subcellular location">
    <subcellularLocation>
        <location evidence="1">Membrane</location>
        <topology evidence="1">Multi-pass membrane protein</topology>
    </subcellularLocation>
</comment>
<dbReference type="RefSeq" id="WP_011400098.1">
    <property type="nucleotide sequence ID" value="NC_007645.1"/>
</dbReference>
<dbReference type="AlphaFoldDB" id="Q2S8H8"/>
<dbReference type="HOGENOM" id="CLU_135915_2_0_6"/>
<dbReference type="InterPro" id="IPR006603">
    <property type="entry name" value="PQ-loop_rpt"/>
</dbReference>
<keyword evidence="3" id="KW-1133">Transmembrane helix</keyword>
<dbReference type="Gene3D" id="1.20.1280.290">
    <property type="match status" value="1"/>
</dbReference>
<dbReference type="KEGG" id="hch:HCH_06400"/>